<evidence type="ECO:0000259" key="11">
    <source>
        <dbReference type="PROSITE" id="PS01124"/>
    </source>
</evidence>
<dbReference type="InterPro" id="IPR005467">
    <property type="entry name" value="His_kinase_dom"/>
</dbReference>
<dbReference type="PROSITE" id="PS50109">
    <property type="entry name" value="HIS_KIN"/>
    <property type="match status" value="1"/>
</dbReference>
<evidence type="ECO:0000256" key="5">
    <source>
        <dbReference type="ARBA" id="ARBA00022777"/>
    </source>
</evidence>
<dbReference type="InterPro" id="IPR018062">
    <property type="entry name" value="HTH_AraC-typ_CS"/>
</dbReference>
<dbReference type="SUPFAM" id="SSF63829">
    <property type="entry name" value="Calcium-dependent phosphotriesterase"/>
    <property type="match status" value="2"/>
</dbReference>
<dbReference type="SUPFAM" id="SSF52172">
    <property type="entry name" value="CheY-like"/>
    <property type="match status" value="1"/>
</dbReference>
<feature type="coiled-coil region" evidence="10">
    <location>
        <begin position="803"/>
        <end position="886"/>
    </location>
</feature>
<keyword evidence="4" id="KW-0808">Transferase</keyword>
<dbReference type="SUPFAM" id="SSF55874">
    <property type="entry name" value="ATPase domain of HSP90 chaperone/DNA topoisomerase II/histidine kinase"/>
    <property type="match status" value="1"/>
</dbReference>
<dbReference type="InterPro" id="IPR018060">
    <property type="entry name" value="HTH_AraC"/>
</dbReference>
<dbReference type="PANTHER" id="PTHR43547:SF2">
    <property type="entry name" value="HYBRID SIGNAL TRANSDUCTION HISTIDINE KINASE C"/>
    <property type="match status" value="1"/>
</dbReference>
<dbReference type="GO" id="GO:0043565">
    <property type="term" value="F:sequence-specific DNA binding"/>
    <property type="evidence" value="ECO:0007669"/>
    <property type="project" value="InterPro"/>
</dbReference>
<feature type="domain" description="Response regulatory" evidence="13">
    <location>
        <begin position="1170"/>
        <end position="1285"/>
    </location>
</feature>
<dbReference type="RefSeq" id="WP_235292359.1">
    <property type="nucleotide sequence ID" value="NZ_BSOH01000001.1"/>
</dbReference>
<dbReference type="Gene3D" id="2.130.10.10">
    <property type="entry name" value="YVTN repeat-like/Quinoprotein amine dehydrogenase"/>
    <property type="match status" value="3"/>
</dbReference>
<dbReference type="InterPro" id="IPR003661">
    <property type="entry name" value="HisK_dim/P_dom"/>
</dbReference>
<dbReference type="SUPFAM" id="SSF46689">
    <property type="entry name" value="Homeodomain-like"/>
    <property type="match status" value="1"/>
</dbReference>
<dbReference type="CDD" id="cd17574">
    <property type="entry name" value="REC_OmpR"/>
    <property type="match status" value="1"/>
</dbReference>
<dbReference type="SMART" id="SM00342">
    <property type="entry name" value="HTH_ARAC"/>
    <property type="match status" value="1"/>
</dbReference>
<dbReference type="InterPro" id="IPR011006">
    <property type="entry name" value="CheY-like_superfamily"/>
</dbReference>
<dbReference type="SMART" id="SM00448">
    <property type="entry name" value="REC"/>
    <property type="match status" value="1"/>
</dbReference>
<evidence type="ECO:0000259" key="13">
    <source>
        <dbReference type="PROSITE" id="PS50110"/>
    </source>
</evidence>
<keyword evidence="8" id="KW-0804">Transcription</keyword>
<comment type="catalytic activity">
    <reaction evidence="1">
        <text>ATP + protein L-histidine = ADP + protein N-phospho-L-histidine.</text>
        <dbReference type="EC" id="2.7.13.3"/>
    </reaction>
</comment>
<feature type="domain" description="Histidine kinase" evidence="12">
    <location>
        <begin position="893"/>
        <end position="1121"/>
    </location>
</feature>
<dbReference type="Gene3D" id="2.60.40.10">
    <property type="entry name" value="Immunoglobulins"/>
    <property type="match status" value="1"/>
</dbReference>
<evidence type="ECO:0000256" key="10">
    <source>
        <dbReference type="SAM" id="Coils"/>
    </source>
</evidence>
<dbReference type="Pfam" id="PF02518">
    <property type="entry name" value="HATPase_c"/>
    <property type="match status" value="1"/>
</dbReference>
<reference evidence="14" key="2">
    <citation type="submission" date="2023-01" db="EMBL/GenBank/DDBJ databases">
        <title>Draft genome sequence of Portibacter lacus strain NBRC 108769.</title>
        <authorList>
            <person name="Sun Q."/>
            <person name="Mori K."/>
        </authorList>
    </citation>
    <scope>NUCLEOTIDE SEQUENCE</scope>
    <source>
        <strain evidence="14">NBRC 108769</strain>
    </source>
</reference>
<dbReference type="Proteomes" id="UP001156666">
    <property type="component" value="Unassembled WGS sequence"/>
</dbReference>
<dbReference type="PROSITE" id="PS01124">
    <property type="entry name" value="HTH_ARAC_FAMILY_2"/>
    <property type="match status" value="1"/>
</dbReference>
<dbReference type="InterPro" id="IPR036890">
    <property type="entry name" value="HATPase_C_sf"/>
</dbReference>
<proteinExistence type="predicted"/>
<feature type="modified residue" description="4-aspartylphosphate" evidence="9">
    <location>
        <position position="1218"/>
    </location>
</feature>
<dbReference type="PANTHER" id="PTHR43547">
    <property type="entry name" value="TWO-COMPONENT HISTIDINE KINASE"/>
    <property type="match status" value="1"/>
</dbReference>
<evidence type="ECO:0000256" key="7">
    <source>
        <dbReference type="ARBA" id="ARBA00023125"/>
    </source>
</evidence>
<keyword evidence="3 9" id="KW-0597">Phosphoprotein</keyword>
<dbReference type="PROSITE" id="PS00041">
    <property type="entry name" value="HTH_ARAC_FAMILY_1"/>
    <property type="match status" value="1"/>
</dbReference>
<dbReference type="InterPro" id="IPR003594">
    <property type="entry name" value="HATPase_dom"/>
</dbReference>
<dbReference type="Pfam" id="PF00072">
    <property type="entry name" value="Response_reg"/>
    <property type="match status" value="1"/>
</dbReference>
<dbReference type="InterPro" id="IPR013783">
    <property type="entry name" value="Ig-like_fold"/>
</dbReference>
<keyword evidence="7" id="KW-0238">DNA-binding</keyword>
<accession>A0AA37SJ89</accession>
<dbReference type="PROSITE" id="PS50110">
    <property type="entry name" value="RESPONSE_REGULATORY"/>
    <property type="match status" value="1"/>
</dbReference>
<evidence type="ECO:0000256" key="9">
    <source>
        <dbReference type="PROSITE-ProRule" id="PRU00169"/>
    </source>
</evidence>
<dbReference type="InterPro" id="IPR009057">
    <property type="entry name" value="Homeodomain-like_sf"/>
</dbReference>
<dbReference type="Gene3D" id="3.40.50.2300">
    <property type="match status" value="1"/>
</dbReference>
<keyword evidence="10" id="KW-0175">Coiled coil</keyword>
<evidence type="ECO:0000256" key="8">
    <source>
        <dbReference type="ARBA" id="ARBA00023163"/>
    </source>
</evidence>
<dbReference type="Pfam" id="PF00512">
    <property type="entry name" value="HisKA"/>
    <property type="match status" value="1"/>
</dbReference>
<evidence type="ECO:0000256" key="4">
    <source>
        <dbReference type="ARBA" id="ARBA00022679"/>
    </source>
</evidence>
<dbReference type="EC" id="2.7.13.3" evidence="2"/>
<dbReference type="FunFam" id="1.10.287.130:FF:000045">
    <property type="entry name" value="Two-component system sensor histidine kinase/response regulator"/>
    <property type="match status" value="1"/>
</dbReference>
<organism evidence="14 15">
    <name type="scientific">Portibacter lacus</name>
    <dbReference type="NCBI Taxonomy" id="1099794"/>
    <lineage>
        <taxon>Bacteria</taxon>
        <taxon>Pseudomonadati</taxon>
        <taxon>Bacteroidota</taxon>
        <taxon>Saprospiria</taxon>
        <taxon>Saprospirales</taxon>
        <taxon>Haliscomenobacteraceae</taxon>
        <taxon>Portibacter</taxon>
    </lineage>
</organism>
<dbReference type="InterPro" id="IPR036097">
    <property type="entry name" value="HisK_dim/P_sf"/>
</dbReference>
<dbReference type="InterPro" id="IPR011110">
    <property type="entry name" value="Reg_prop"/>
</dbReference>
<gene>
    <name evidence="14" type="ORF">GCM10007940_00810</name>
</gene>
<dbReference type="InterPro" id="IPR015943">
    <property type="entry name" value="WD40/YVTN_repeat-like_dom_sf"/>
</dbReference>
<dbReference type="GO" id="GO:0003700">
    <property type="term" value="F:DNA-binding transcription factor activity"/>
    <property type="evidence" value="ECO:0007669"/>
    <property type="project" value="InterPro"/>
</dbReference>
<sequence>MEVKNSIISFLLVLFCFQTLFSQELYEPKEVNPLSQSWRWKQFPELEGLGVRDIYEGPNKSVWVASNGGVYQYDGYNWKIHNEENGFISSPIEQVIVDNNNNAYAASTGGIYKYDGKVWTQIFVTPSNLSFDFNNLKLLEDNLVAATCNRGFLILGETNRLYTSEAKKSTLQSLLHDVEVIALPHEFLPNEDFRNVSDILEDQHQKIWIGFTLENEQGRILRFSRENLELSQIKNYEIFASTERVKLGESQKFLEAHDGAIWIINSTYKTGISIYKEGKWSYLKLNDELGGDEYMNDIVESTDGTIWIGSLGKLYTYKNKKWSVYLAPLHPIPANQVMLHKSKGNYIWVAGNKSKVYYLDFSTDQWVTYDKLNFQFQNKLGEDWFLDVNGKVVFQDGTKWYAYSAKDGLMDAPIRIIQTRNGEIWAAGSHQGIASTAVLVDGKWVRKDHPYLSWGIDYRSIFEDKDGNIWFGAAVDAETEKGQFAGLLKYRTNTDEKEKWIHYPGLANGLSQSNVYGIGQSGDGRIWIGGGSLHSFDGKEWKKPLDKQLQQFVNVAYSNNGLFFAGSRYYGVFTFDGQEWNHYDKSSGLAGNTIISIDAIDSTTVYVATDNDISRFNGESWVKNIFPAELNMEFEGGQLLHDRNGTLWINKSKRAWKRRAFSHNKSNQNNSSDFLAYRYKPDINPPETEIFMLDDEISPEGNAVINWSGRDYFEQTAHDNLMYSYSLNGGEWSPFTYDKQYTFVSLSNGRHELKVRSRDLDLNVDPSPAVMQFRVLPPIWKQTWFILLMLAFASVLAIYEYRIITKKKKLEALNKSLQSVNEKLKFKSSQIRAQNMEILKQQKKNLSQAKALEITNQNLEERNNEIESQKEKLELMLVKIEELSNAKIGFFTNISHELRTPLTLINGPIQQLFHHSQNLTTLQKEKLYQVIQRNLSRLLKLIDQLLEMRKLENSNLEINRKTLDLPMFLKSIVSFYDSLAIEKEILLGFEYDLDGNYFAIDTDKLEKVLVNLISNAFKYTPNGGAIQIKLSNSYDYNSSLNAHESYMKIMVQDSGEGISEEDLAHIYDRFFTKGNHTTNGTGTGIGLAYTKALMEVMEGDIEVFSEVGEGTTFVLYLPLISKIDNIELAKYHGYDFHLAKKEADMLFTSFEVQNELQSTLHSLNVASRKKILLVEDNPDMIQYVGSLLENKYDVTKAFNGLEGLKKAKELSIDLIISDVMMPKMNGLEFCEKIKADLTTSHIPVILLTAKVLEENEIEGYVHGADEYITKPFSPNLLLSRVANILDQREILKSSIIRDFMLTPQKLNLTSPDEELMQKTISIMEENIENSDFNVDQMCKMVHLSHMHFIRKIKQLTGKKPVDLLKSFRLRRAKDLLIGNDINISEIAYRVGYDLPNSFSRAFKKEFGMSPKEYKENNLENAENN</sequence>
<keyword evidence="5" id="KW-0418">Kinase</keyword>
<comment type="caution">
    <text evidence="14">The sequence shown here is derived from an EMBL/GenBank/DDBJ whole genome shotgun (WGS) entry which is preliminary data.</text>
</comment>
<evidence type="ECO:0000256" key="3">
    <source>
        <dbReference type="ARBA" id="ARBA00022553"/>
    </source>
</evidence>
<dbReference type="SUPFAM" id="SSF47384">
    <property type="entry name" value="Homodimeric domain of signal transducing histidine kinase"/>
    <property type="match status" value="1"/>
</dbReference>
<protein>
    <recommendedName>
        <fullName evidence="2">histidine kinase</fullName>
        <ecNumber evidence="2">2.7.13.3</ecNumber>
    </recommendedName>
</protein>
<evidence type="ECO:0000313" key="14">
    <source>
        <dbReference type="EMBL" id="GLR15466.1"/>
    </source>
</evidence>
<evidence type="ECO:0000256" key="6">
    <source>
        <dbReference type="ARBA" id="ARBA00023015"/>
    </source>
</evidence>
<dbReference type="FunFam" id="3.30.565.10:FF:000006">
    <property type="entry name" value="Sensor histidine kinase WalK"/>
    <property type="match status" value="1"/>
</dbReference>
<dbReference type="Gene3D" id="3.30.565.10">
    <property type="entry name" value="Histidine kinase-like ATPase, C-terminal domain"/>
    <property type="match status" value="1"/>
</dbReference>
<keyword evidence="6" id="KW-0805">Transcription regulation</keyword>
<reference evidence="14" key="1">
    <citation type="journal article" date="2014" name="Int. J. Syst. Evol. Microbiol.">
        <title>Complete genome sequence of Corynebacterium casei LMG S-19264T (=DSM 44701T), isolated from a smear-ripened cheese.</title>
        <authorList>
            <consortium name="US DOE Joint Genome Institute (JGI-PGF)"/>
            <person name="Walter F."/>
            <person name="Albersmeier A."/>
            <person name="Kalinowski J."/>
            <person name="Ruckert C."/>
        </authorList>
    </citation>
    <scope>NUCLEOTIDE SEQUENCE</scope>
    <source>
        <strain evidence="14">NBRC 108769</strain>
    </source>
</reference>
<dbReference type="CDD" id="cd00082">
    <property type="entry name" value="HisKA"/>
    <property type="match status" value="1"/>
</dbReference>
<dbReference type="InterPro" id="IPR001789">
    <property type="entry name" value="Sig_transdc_resp-reg_receiver"/>
</dbReference>
<dbReference type="Gene3D" id="1.10.10.60">
    <property type="entry name" value="Homeodomain-like"/>
    <property type="match status" value="2"/>
</dbReference>
<evidence type="ECO:0000259" key="12">
    <source>
        <dbReference type="PROSITE" id="PS50109"/>
    </source>
</evidence>
<name>A0AA37SJ89_9BACT</name>
<evidence type="ECO:0000313" key="15">
    <source>
        <dbReference type="Proteomes" id="UP001156666"/>
    </source>
</evidence>
<feature type="domain" description="HTH araC/xylS-type" evidence="11">
    <location>
        <begin position="1317"/>
        <end position="1416"/>
    </location>
</feature>
<dbReference type="SMART" id="SM00387">
    <property type="entry name" value="HATPase_c"/>
    <property type="match status" value="1"/>
</dbReference>
<evidence type="ECO:0000256" key="2">
    <source>
        <dbReference type="ARBA" id="ARBA00012438"/>
    </source>
</evidence>
<dbReference type="Gene3D" id="1.10.287.130">
    <property type="match status" value="1"/>
</dbReference>
<keyword evidence="15" id="KW-1185">Reference proteome</keyword>
<dbReference type="GO" id="GO:0000155">
    <property type="term" value="F:phosphorelay sensor kinase activity"/>
    <property type="evidence" value="ECO:0007669"/>
    <property type="project" value="InterPro"/>
</dbReference>
<dbReference type="SMART" id="SM00388">
    <property type="entry name" value="HisKA"/>
    <property type="match status" value="1"/>
</dbReference>
<dbReference type="Pfam" id="PF12833">
    <property type="entry name" value="HTH_18"/>
    <property type="match status" value="1"/>
</dbReference>
<dbReference type="EMBL" id="BSOH01000001">
    <property type="protein sequence ID" value="GLR15466.1"/>
    <property type="molecule type" value="Genomic_DNA"/>
</dbReference>
<evidence type="ECO:0000256" key="1">
    <source>
        <dbReference type="ARBA" id="ARBA00000085"/>
    </source>
</evidence>
<dbReference type="InterPro" id="IPR004358">
    <property type="entry name" value="Sig_transdc_His_kin-like_C"/>
</dbReference>
<dbReference type="PRINTS" id="PR00344">
    <property type="entry name" value="BCTRLSENSOR"/>
</dbReference>
<dbReference type="Pfam" id="PF07494">
    <property type="entry name" value="Reg_prop"/>
    <property type="match status" value="1"/>
</dbReference>